<feature type="transmembrane region" description="Helical" evidence="6">
    <location>
        <begin position="6"/>
        <end position="25"/>
    </location>
</feature>
<feature type="non-terminal residue" evidence="8">
    <location>
        <position position="1"/>
    </location>
</feature>
<evidence type="ECO:0000256" key="3">
    <source>
        <dbReference type="ARBA" id="ARBA00022989"/>
    </source>
</evidence>
<feature type="transmembrane region" description="Helical" evidence="6">
    <location>
        <begin position="145"/>
        <end position="166"/>
    </location>
</feature>
<evidence type="ECO:0000256" key="2">
    <source>
        <dbReference type="ARBA" id="ARBA00022692"/>
    </source>
</evidence>
<evidence type="ECO:0000313" key="9">
    <source>
        <dbReference type="Proteomes" id="UP001497623"/>
    </source>
</evidence>
<gene>
    <name evidence="8" type="ORF">MNOR_LOCUS11330</name>
</gene>
<dbReference type="InterPro" id="IPR008253">
    <property type="entry name" value="Marvel"/>
</dbReference>
<dbReference type="AlphaFoldDB" id="A0AAV2QCK9"/>
<keyword evidence="9" id="KW-1185">Reference proteome</keyword>
<proteinExistence type="predicted"/>
<feature type="transmembrane region" description="Helical" evidence="6">
    <location>
        <begin position="46"/>
        <end position="68"/>
    </location>
</feature>
<keyword evidence="2 5" id="KW-0812">Transmembrane</keyword>
<accession>A0AAV2QCK9</accession>
<evidence type="ECO:0000256" key="1">
    <source>
        <dbReference type="ARBA" id="ARBA00004141"/>
    </source>
</evidence>
<feature type="domain" description="MARVEL" evidence="7">
    <location>
        <begin position="43"/>
        <end position="167"/>
    </location>
</feature>
<feature type="transmembrane region" description="Helical" evidence="6">
    <location>
        <begin position="117"/>
        <end position="139"/>
    </location>
</feature>
<evidence type="ECO:0000256" key="6">
    <source>
        <dbReference type="SAM" id="Phobius"/>
    </source>
</evidence>
<comment type="caution">
    <text evidence="8">The sequence shown here is derived from an EMBL/GenBank/DDBJ whole genome shotgun (WGS) entry which is preliminary data.</text>
</comment>
<keyword evidence="4 5" id="KW-0472">Membrane</keyword>
<evidence type="ECO:0000313" key="8">
    <source>
        <dbReference type="EMBL" id="CAL4080599.1"/>
    </source>
</evidence>
<reference evidence="8 9" key="1">
    <citation type="submission" date="2024-05" db="EMBL/GenBank/DDBJ databases">
        <authorList>
            <person name="Wallberg A."/>
        </authorList>
    </citation>
    <scope>NUCLEOTIDE SEQUENCE [LARGE SCALE GENOMIC DNA]</scope>
</reference>
<evidence type="ECO:0000256" key="5">
    <source>
        <dbReference type="PROSITE-ProRule" id="PRU00581"/>
    </source>
</evidence>
<comment type="subcellular location">
    <subcellularLocation>
        <location evidence="1">Membrane</location>
        <topology evidence="1">Multi-pass membrane protein</topology>
    </subcellularLocation>
</comment>
<keyword evidence="3 6" id="KW-1133">Transmembrane helix</keyword>
<name>A0AAV2QCK9_MEGNR</name>
<protein>
    <recommendedName>
        <fullName evidence="7">MARVEL domain-containing protein</fullName>
    </recommendedName>
</protein>
<evidence type="ECO:0000259" key="7">
    <source>
        <dbReference type="PROSITE" id="PS51225"/>
    </source>
</evidence>
<organism evidence="8 9">
    <name type="scientific">Meganyctiphanes norvegica</name>
    <name type="common">Northern krill</name>
    <name type="synonym">Thysanopoda norvegica</name>
    <dbReference type="NCBI Taxonomy" id="48144"/>
    <lineage>
        <taxon>Eukaryota</taxon>
        <taxon>Metazoa</taxon>
        <taxon>Ecdysozoa</taxon>
        <taxon>Arthropoda</taxon>
        <taxon>Crustacea</taxon>
        <taxon>Multicrustacea</taxon>
        <taxon>Malacostraca</taxon>
        <taxon>Eumalacostraca</taxon>
        <taxon>Eucarida</taxon>
        <taxon>Euphausiacea</taxon>
        <taxon>Euphausiidae</taxon>
        <taxon>Meganyctiphanes</taxon>
    </lineage>
</organism>
<dbReference type="Proteomes" id="UP001497623">
    <property type="component" value="Unassembled WGS sequence"/>
</dbReference>
<sequence length="167" mass="17815">CLWAQHLSLITVATVAVPLIAVHSFKMASCSCSCDGFGCNSLYLRTFSGILKIIQIILVEVALGILRSSQYANFHGGQDAYIFGAGVLVAALIITPVLLFCYLFGRLDVGSTTILEPAINLILCVFLGISGSLAIRSWFDASKTLGAFCIGAAVAYAIDIAQRFCIR</sequence>
<dbReference type="EMBL" id="CAXKWB010005929">
    <property type="protein sequence ID" value="CAL4080599.1"/>
    <property type="molecule type" value="Genomic_DNA"/>
</dbReference>
<dbReference type="GO" id="GO:0016020">
    <property type="term" value="C:membrane"/>
    <property type="evidence" value="ECO:0007669"/>
    <property type="project" value="UniProtKB-SubCell"/>
</dbReference>
<feature type="transmembrane region" description="Helical" evidence="6">
    <location>
        <begin position="80"/>
        <end position="105"/>
    </location>
</feature>
<evidence type="ECO:0000256" key="4">
    <source>
        <dbReference type="ARBA" id="ARBA00023136"/>
    </source>
</evidence>
<dbReference type="PROSITE" id="PS51225">
    <property type="entry name" value="MARVEL"/>
    <property type="match status" value="1"/>
</dbReference>